<dbReference type="Proteomes" id="UP001189624">
    <property type="component" value="Chromosome 3"/>
</dbReference>
<dbReference type="Gramene" id="rna-AYBTSS11_LOCUS9584">
    <property type="protein sequence ID" value="CAJ1940215.1"/>
    <property type="gene ID" value="gene-AYBTSS11_LOCUS9584"/>
</dbReference>
<sequence length="76" mass="9201">MFLIKLNRIQYPFFVALHQFFLSPNQGFTHNLPTKKPLRYRWTCNNFPPNKNQEDNDTSTQRYSIQTRMFSEQSVE</sequence>
<dbReference type="EMBL" id="OY731400">
    <property type="protein sequence ID" value="CAJ1940215.1"/>
    <property type="molecule type" value="Genomic_DNA"/>
</dbReference>
<proteinExistence type="predicted"/>
<organism evidence="1 2">
    <name type="scientific">Sphenostylis stenocarpa</name>
    <dbReference type="NCBI Taxonomy" id="92480"/>
    <lineage>
        <taxon>Eukaryota</taxon>
        <taxon>Viridiplantae</taxon>
        <taxon>Streptophyta</taxon>
        <taxon>Embryophyta</taxon>
        <taxon>Tracheophyta</taxon>
        <taxon>Spermatophyta</taxon>
        <taxon>Magnoliopsida</taxon>
        <taxon>eudicotyledons</taxon>
        <taxon>Gunneridae</taxon>
        <taxon>Pentapetalae</taxon>
        <taxon>rosids</taxon>
        <taxon>fabids</taxon>
        <taxon>Fabales</taxon>
        <taxon>Fabaceae</taxon>
        <taxon>Papilionoideae</taxon>
        <taxon>50 kb inversion clade</taxon>
        <taxon>NPAAA clade</taxon>
        <taxon>indigoferoid/millettioid clade</taxon>
        <taxon>Phaseoleae</taxon>
        <taxon>Sphenostylis</taxon>
    </lineage>
</organism>
<name>A0AA86V7W9_9FABA</name>
<keyword evidence="2" id="KW-1185">Reference proteome</keyword>
<evidence type="ECO:0000313" key="1">
    <source>
        <dbReference type="EMBL" id="CAJ1940215.1"/>
    </source>
</evidence>
<protein>
    <submittedName>
        <fullName evidence="1">Uncharacterized protein</fullName>
    </submittedName>
</protein>
<reference evidence="1" key="1">
    <citation type="submission" date="2023-10" db="EMBL/GenBank/DDBJ databases">
        <authorList>
            <person name="Domelevo Entfellner J.-B."/>
        </authorList>
    </citation>
    <scope>NUCLEOTIDE SEQUENCE</scope>
</reference>
<evidence type="ECO:0000313" key="2">
    <source>
        <dbReference type="Proteomes" id="UP001189624"/>
    </source>
</evidence>
<gene>
    <name evidence="1" type="ORF">AYBTSS11_LOCUS9584</name>
</gene>
<accession>A0AA86V7W9</accession>
<dbReference type="AlphaFoldDB" id="A0AA86V7W9"/>